<evidence type="ECO:0008006" key="10">
    <source>
        <dbReference type="Google" id="ProtNLM"/>
    </source>
</evidence>
<dbReference type="PRINTS" id="PR00385">
    <property type="entry name" value="P450"/>
</dbReference>
<organism evidence="8 9">
    <name type="scientific">Pseudocercospora eumusae</name>
    <dbReference type="NCBI Taxonomy" id="321146"/>
    <lineage>
        <taxon>Eukaryota</taxon>
        <taxon>Fungi</taxon>
        <taxon>Dikarya</taxon>
        <taxon>Ascomycota</taxon>
        <taxon>Pezizomycotina</taxon>
        <taxon>Dothideomycetes</taxon>
        <taxon>Dothideomycetidae</taxon>
        <taxon>Mycosphaerellales</taxon>
        <taxon>Mycosphaerellaceae</taxon>
        <taxon>Pseudocercospora</taxon>
    </lineage>
</organism>
<comment type="similarity">
    <text evidence="2">Belongs to the cytochrome P450 family.</text>
</comment>
<dbReference type="STRING" id="321146.A0A139GTT4"/>
<dbReference type="EMBL" id="LFZN01000442">
    <property type="protein sequence ID" value="KXS93577.1"/>
    <property type="molecule type" value="Genomic_DNA"/>
</dbReference>
<keyword evidence="9" id="KW-1185">Reference proteome</keyword>
<dbReference type="GO" id="GO:0004497">
    <property type="term" value="F:monooxygenase activity"/>
    <property type="evidence" value="ECO:0007669"/>
    <property type="project" value="InterPro"/>
</dbReference>
<evidence type="ECO:0000256" key="3">
    <source>
        <dbReference type="ARBA" id="ARBA00022617"/>
    </source>
</evidence>
<evidence type="ECO:0000313" key="8">
    <source>
        <dbReference type="EMBL" id="KXS93577.1"/>
    </source>
</evidence>
<keyword evidence="7" id="KW-1133">Transmembrane helix</keyword>
<comment type="caution">
    <text evidence="8">The sequence shown here is derived from an EMBL/GenBank/DDBJ whole genome shotgun (WGS) entry which is preliminary data.</text>
</comment>
<keyword evidence="3 6" id="KW-0349">Heme</keyword>
<evidence type="ECO:0000256" key="5">
    <source>
        <dbReference type="ARBA" id="ARBA00023004"/>
    </source>
</evidence>
<gene>
    <name evidence="8" type="ORF">AC578_989</name>
</gene>
<dbReference type="InterPro" id="IPR001128">
    <property type="entry name" value="Cyt_P450"/>
</dbReference>
<feature type="binding site" description="axial binding residue" evidence="6">
    <location>
        <position position="467"/>
    </location>
    <ligand>
        <name>heme</name>
        <dbReference type="ChEBI" id="CHEBI:30413"/>
    </ligand>
    <ligandPart>
        <name>Fe</name>
        <dbReference type="ChEBI" id="CHEBI:18248"/>
    </ligandPart>
</feature>
<keyword evidence="7" id="KW-0472">Membrane</keyword>
<proteinExistence type="inferred from homology"/>
<dbReference type="SUPFAM" id="SSF48264">
    <property type="entry name" value="Cytochrome P450"/>
    <property type="match status" value="1"/>
</dbReference>
<name>A0A139GTT4_9PEZI</name>
<dbReference type="GO" id="GO:0005506">
    <property type="term" value="F:iron ion binding"/>
    <property type="evidence" value="ECO:0007669"/>
    <property type="project" value="InterPro"/>
</dbReference>
<dbReference type="Pfam" id="PF17784">
    <property type="entry name" value="Sulfotransfer_4"/>
    <property type="match status" value="1"/>
</dbReference>
<dbReference type="OrthoDB" id="1470350at2759"/>
<dbReference type="AlphaFoldDB" id="A0A139GTT4"/>
<dbReference type="Gene3D" id="3.40.50.300">
    <property type="entry name" value="P-loop containing nucleotide triphosphate hydrolases"/>
    <property type="match status" value="1"/>
</dbReference>
<dbReference type="Proteomes" id="UP000070133">
    <property type="component" value="Unassembled WGS sequence"/>
</dbReference>
<evidence type="ECO:0000256" key="4">
    <source>
        <dbReference type="ARBA" id="ARBA00022723"/>
    </source>
</evidence>
<protein>
    <recommendedName>
        <fullName evidence="10">Cytochrome P450</fullName>
    </recommendedName>
</protein>
<dbReference type="GO" id="GO:0020037">
    <property type="term" value="F:heme binding"/>
    <property type="evidence" value="ECO:0007669"/>
    <property type="project" value="InterPro"/>
</dbReference>
<dbReference type="PROSITE" id="PS00086">
    <property type="entry name" value="CYTOCHROME_P450"/>
    <property type="match status" value="1"/>
</dbReference>
<dbReference type="Gene3D" id="1.10.630.10">
    <property type="entry name" value="Cytochrome P450"/>
    <property type="match status" value="1"/>
</dbReference>
<dbReference type="PANTHER" id="PTHR24305">
    <property type="entry name" value="CYTOCHROME P450"/>
    <property type="match status" value="1"/>
</dbReference>
<sequence>MAELFVLPDSLLGPVALRAVALLVVYQIAVVAYRLWFHPLSGFPGPKYFASSNIPFRYRSHIQGRFFKTVEQLHVKYGPVVRIAPNALAVDGVYAWESIYTHKSGVPEWSKVTGHFFPGDHMVLINAPLETHRRQRRAIAPAFSNLALHEQETRIINQIRVLLRALTESGTGEGVDILKWFYLLTMDTVSELIFSDSFNSLKDKRQQEYMLGFFESTQGLQLGSFLSAFPLLNWLLPVAYMADIGGLRSSRKYGLFIESKAKARIASGLQPGQGRDFISYMKQHQDRPSSDDAAESGTSTAKGMSDVEISLNSLILATSGSDATTTTMCGVLYHLAQGLGARARTAVVHEIRRTFANEEEISLDSTTATSLPFLNACLEETMRLYPSTPEQPPRVSPGAVVGDRFIPRGTRVYTFQWSTNRNPANFNDAHEFHPERFLPKSHHLYDSRFQDDQLWLVKPFSHGPRDCVGRNLAYAIMRLTLAHFLYRFDYELLDASDDWIAKQTVKFAWTKSPLRIRLKLRAGSHTSHDACMYREPTLKPRPPQERPHRPLRVLCLGLPRTGTTTLAAALRILGLQDVHQGSTMPWKDFDFFDHAADASFTDLPSYNGKCGLTREEWDTLYAPCEAVAEPAGLFAQQLLRVYPEAKVINTIRPYEVWAASFDAAILRPLFPPLVPVFLLRFVERFLPHRVWSAIHKTVSGKFGAQDYKGIKTRLRAVYDEHQSMLKNSVPAEKLLDFDVQEGWGPLCQFLGAPIPDAEFPRANDRREMHFKRQREVWRNTKTVLEKSIRGILLLTSAGVALWAVSRSSSKVIVLNA</sequence>
<keyword evidence="4 6" id="KW-0479">Metal-binding</keyword>
<keyword evidence="5 6" id="KW-0408">Iron</keyword>
<feature type="transmembrane region" description="Helical" evidence="7">
    <location>
        <begin position="15"/>
        <end position="37"/>
    </location>
</feature>
<evidence type="ECO:0000313" key="9">
    <source>
        <dbReference type="Proteomes" id="UP000070133"/>
    </source>
</evidence>
<dbReference type="GO" id="GO:0016705">
    <property type="term" value="F:oxidoreductase activity, acting on paired donors, with incorporation or reduction of molecular oxygen"/>
    <property type="evidence" value="ECO:0007669"/>
    <property type="project" value="InterPro"/>
</dbReference>
<evidence type="ECO:0000256" key="2">
    <source>
        <dbReference type="ARBA" id="ARBA00010617"/>
    </source>
</evidence>
<dbReference type="InterPro" id="IPR040632">
    <property type="entry name" value="Sulfotransfer_4"/>
</dbReference>
<reference evidence="8 9" key="1">
    <citation type="submission" date="2015-07" db="EMBL/GenBank/DDBJ databases">
        <title>Comparative genomics of the Sigatoka disease complex on banana suggests a link between parallel evolutionary changes in Pseudocercospora fijiensis and Pseudocercospora eumusae and increased virulence on the banana host.</title>
        <authorList>
            <person name="Chang T.-C."/>
            <person name="Salvucci A."/>
            <person name="Crous P.W."/>
            <person name="Stergiopoulos I."/>
        </authorList>
    </citation>
    <scope>NUCLEOTIDE SEQUENCE [LARGE SCALE GENOMIC DNA]</scope>
    <source>
        <strain evidence="8 9">CBS 114824</strain>
    </source>
</reference>
<dbReference type="PRINTS" id="PR00463">
    <property type="entry name" value="EP450I"/>
</dbReference>
<accession>A0A139GTT4</accession>
<comment type="cofactor">
    <cofactor evidence="1 6">
        <name>heme</name>
        <dbReference type="ChEBI" id="CHEBI:30413"/>
    </cofactor>
</comment>
<dbReference type="CDD" id="cd11058">
    <property type="entry name" value="CYP60B-like"/>
    <property type="match status" value="1"/>
</dbReference>
<dbReference type="Pfam" id="PF00067">
    <property type="entry name" value="p450"/>
    <property type="match status" value="1"/>
</dbReference>
<dbReference type="InterPro" id="IPR002401">
    <property type="entry name" value="Cyt_P450_E_grp-I"/>
</dbReference>
<dbReference type="SUPFAM" id="SSF52540">
    <property type="entry name" value="P-loop containing nucleoside triphosphate hydrolases"/>
    <property type="match status" value="1"/>
</dbReference>
<dbReference type="PANTHER" id="PTHR24305:SF210">
    <property type="entry name" value="CYTOCHROME P450 MONOOXYGENASE ASQL-RELATED"/>
    <property type="match status" value="1"/>
</dbReference>
<dbReference type="InterPro" id="IPR036396">
    <property type="entry name" value="Cyt_P450_sf"/>
</dbReference>
<evidence type="ECO:0000256" key="6">
    <source>
        <dbReference type="PIRSR" id="PIRSR602401-1"/>
    </source>
</evidence>
<keyword evidence="7" id="KW-0812">Transmembrane</keyword>
<evidence type="ECO:0000256" key="1">
    <source>
        <dbReference type="ARBA" id="ARBA00001971"/>
    </source>
</evidence>
<evidence type="ECO:0000256" key="7">
    <source>
        <dbReference type="SAM" id="Phobius"/>
    </source>
</evidence>
<dbReference type="InterPro" id="IPR017972">
    <property type="entry name" value="Cyt_P450_CS"/>
</dbReference>
<dbReference type="InterPro" id="IPR050121">
    <property type="entry name" value="Cytochrome_P450_monoxygenase"/>
</dbReference>
<dbReference type="InterPro" id="IPR027417">
    <property type="entry name" value="P-loop_NTPase"/>
</dbReference>